<gene>
    <name evidence="1" type="ORF">CKO28_03135</name>
</gene>
<comment type="caution">
    <text evidence="1">The sequence shown here is derived from an EMBL/GenBank/DDBJ whole genome shotgun (WGS) entry which is preliminary data.</text>
</comment>
<reference evidence="1 2" key="1">
    <citation type="journal article" date="2020" name="Microorganisms">
        <title>Osmotic Adaptation and Compatible Solute Biosynthesis of Phototrophic Bacteria as Revealed from Genome Analyses.</title>
        <authorList>
            <person name="Imhoff J.F."/>
            <person name="Rahn T."/>
            <person name="Kunzel S."/>
            <person name="Keller A."/>
            <person name="Neulinger S.C."/>
        </authorList>
    </citation>
    <scope>NUCLEOTIDE SEQUENCE [LARGE SCALE GENOMIC DNA]</scope>
    <source>
        <strain evidence="1 2">DSM 9895</strain>
    </source>
</reference>
<sequence length="61" mass="6492">MGEGGVLQLVDQGRVGVVTQLLLDLRDEGAGRLGMVGSDASVYDPEIGIVRPEKRTARPED</sequence>
<proteinExistence type="predicted"/>
<accession>A0ABS1DBU4</accession>
<organism evidence="1 2">
    <name type="scientific">Rhodovibrio sodomensis</name>
    <dbReference type="NCBI Taxonomy" id="1088"/>
    <lineage>
        <taxon>Bacteria</taxon>
        <taxon>Pseudomonadati</taxon>
        <taxon>Pseudomonadota</taxon>
        <taxon>Alphaproteobacteria</taxon>
        <taxon>Rhodospirillales</taxon>
        <taxon>Rhodovibrionaceae</taxon>
        <taxon>Rhodovibrio</taxon>
    </lineage>
</organism>
<name>A0ABS1DBU4_9PROT</name>
<dbReference type="EMBL" id="NRRL01000003">
    <property type="protein sequence ID" value="MBK1667038.1"/>
    <property type="molecule type" value="Genomic_DNA"/>
</dbReference>
<dbReference type="Proteomes" id="UP001296873">
    <property type="component" value="Unassembled WGS sequence"/>
</dbReference>
<protein>
    <submittedName>
        <fullName evidence="1">Uncharacterized protein</fullName>
    </submittedName>
</protein>
<evidence type="ECO:0000313" key="2">
    <source>
        <dbReference type="Proteomes" id="UP001296873"/>
    </source>
</evidence>
<evidence type="ECO:0000313" key="1">
    <source>
        <dbReference type="EMBL" id="MBK1667038.1"/>
    </source>
</evidence>
<keyword evidence="2" id="KW-1185">Reference proteome</keyword>